<protein>
    <recommendedName>
        <fullName evidence="3 9">Flagellar biosynthetic protein FliR</fullName>
    </recommendedName>
</protein>
<evidence type="ECO:0000256" key="2">
    <source>
        <dbReference type="ARBA" id="ARBA00009772"/>
    </source>
</evidence>
<dbReference type="GO" id="GO:0006605">
    <property type="term" value="P:protein targeting"/>
    <property type="evidence" value="ECO:0007669"/>
    <property type="project" value="UniProtKB-UniRule"/>
</dbReference>
<comment type="function">
    <text evidence="1 10">Role in flagellar biosynthesis.</text>
</comment>
<evidence type="ECO:0000256" key="5">
    <source>
        <dbReference type="ARBA" id="ARBA00022692"/>
    </source>
</evidence>
<accession>A0A923RUI4</accession>
<feature type="transmembrane region" description="Helical" evidence="10">
    <location>
        <begin position="85"/>
        <end position="107"/>
    </location>
</feature>
<feature type="transmembrane region" description="Helical" evidence="10">
    <location>
        <begin position="182"/>
        <end position="203"/>
    </location>
</feature>
<evidence type="ECO:0000256" key="9">
    <source>
        <dbReference type="NCBIfam" id="TIGR01400"/>
    </source>
</evidence>
<comment type="subcellular location">
    <subcellularLocation>
        <location evidence="10">Cell membrane</location>
        <topology evidence="10">Multi-pass membrane protein</topology>
    </subcellularLocation>
    <subcellularLocation>
        <location evidence="10">Bacterial flagellum basal body</location>
    </subcellularLocation>
</comment>
<dbReference type="GO" id="GO:0044780">
    <property type="term" value="P:bacterial-type flagellum assembly"/>
    <property type="evidence" value="ECO:0007669"/>
    <property type="project" value="UniProtKB-UniRule"/>
</dbReference>
<name>A0A923RUI4_9FIRM</name>
<dbReference type="GO" id="GO:0009425">
    <property type="term" value="C:bacterial-type flagellum basal body"/>
    <property type="evidence" value="ECO:0007669"/>
    <property type="project" value="UniProtKB-SubCell"/>
</dbReference>
<reference evidence="11" key="1">
    <citation type="submission" date="2020-08" db="EMBL/GenBank/DDBJ databases">
        <title>Genome public.</title>
        <authorList>
            <person name="Liu C."/>
            <person name="Sun Q."/>
        </authorList>
    </citation>
    <scope>NUCLEOTIDE SEQUENCE</scope>
    <source>
        <strain evidence="11">BX1005</strain>
    </source>
</reference>
<proteinExistence type="inferred from homology"/>
<dbReference type="GO" id="GO:0005886">
    <property type="term" value="C:plasma membrane"/>
    <property type="evidence" value="ECO:0007669"/>
    <property type="project" value="UniProtKB-SubCell"/>
</dbReference>
<keyword evidence="5 10" id="KW-0812">Transmembrane</keyword>
<keyword evidence="7 10" id="KW-0472">Membrane</keyword>
<dbReference type="PRINTS" id="PR00953">
    <property type="entry name" value="TYPE3IMRPROT"/>
</dbReference>
<feature type="transmembrane region" description="Helical" evidence="10">
    <location>
        <begin position="223"/>
        <end position="244"/>
    </location>
</feature>
<evidence type="ECO:0000256" key="3">
    <source>
        <dbReference type="ARBA" id="ARBA00021717"/>
    </source>
</evidence>
<dbReference type="NCBIfam" id="TIGR01400">
    <property type="entry name" value="fliR"/>
    <property type="match status" value="1"/>
</dbReference>
<comment type="caution">
    <text evidence="11">The sequence shown here is derived from an EMBL/GenBank/DDBJ whole genome shotgun (WGS) entry which is preliminary data.</text>
</comment>
<feature type="transmembrane region" description="Helical" evidence="10">
    <location>
        <begin position="13"/>
        <end position="31"/>
    </location>
</feature>
<evidence type="ECO:0000256" key="7">
    <source>
        <dbReference type="ARBA" id="ARBA00023136"/>
    </source>
</evidence>
<organism evidence="11 12">
    <name type="scientific">Roseburia zhanii</name>
    <dbReference type="NCBI Taxonomy" id="2763064"/>
    <lineage>
        <taxon>Bacteria</taxon>
        <taxon>Bacillati</taxon>
        <taxon>Bacillota</taxon>
        <taxon>Clostridia</taxon>
        <taxon>Lachnospirales</taxon>
        <taxon>Lachnospiraceae</taxon>
        <taxon>Roseburia</taxon>
    </lineage>
</organism>
<dbReference type="RefSeq" id="WP_178050737.1">
    <property type="nucleotide sequence ID" value="NZ_JACOPH010000002.1"/>
</dbReference>
<keyword evidence="4 10" id="KW-1003">Cell membrane</keyword>
<evidence type="ECO:0000256" key="6">
    <source>
        <dbReference type="ARBA" id="ARBA00022989"/>
    </source>
</evidence>
<dbReference type="PANTHER" id="PTHR30065:SF1">
    <property type="entry name" value="SURFACE PRESENTATION OF ANTIGENS PROTEIN SPAR"/>
    <property type="match status" value="1"/>
</dbReference>
<comment type="similarity">
    <text evidence="2 10">Belongs to the FliR/MopE/SpaR family.</text>
</comment>
<feature type="transmembrane region" description="Helical" evidence="10">
    <location>
        <begin position="61"/>
        <end position="78"/>
    </location>
</feature>
<keyword evidence="11" id="KW-0282">Flagellum</keyword>
<dbReference type="EMBL" id="JACOPH010000002">
    <property type="protein sequence ID" value="MBC5713274.1"/>
    <property type="molecule type" value="Genomic_DNA"/>
</dbReference>
<dbReference type="Proteomes" id="UP000606720">
    <property type="component" value="Unassembled WGS sequence"/>
</dbReference>
<evidence type="ECO:0000256" key="8">
    <source>
        <dbReference type="ARBA" id="ARBA00023143"/>
    </source>
</evidence>
<evidence type="ECO:0000256" key="4">
    <source>
        <dbReference type="ARBA" id="ARBA00022475"/>
    </source>
</evidence>
<keyword evidence="8 10" id="KW-0975">Bacterial flagellum</keyword>
<evidence type="ECO:0000313" key="11">
    <source>
        <dbReference type="EMBL" id="MBC5713274.1"/>
    </source>
</evidence>
<dbReference type="InterPro" id="IPR006303">
    <property type="entry name" value="FliR"/>
</dbReference>
<keyword evidence="11" id="KW-0966">Cell projection</keyword>
<keyword evidence="12" id="KW-1185">Reference proteome</keyword>
<evidence type="ECO:0000256" key="10">
    <source>
        <dbReference type="RuleBase" id="RU362071"/>
    </source>
</evidence>
<dbReference type="PANTHER" id="PTHR30065">
    <property type="entry name" value="FLAGELLAR BIOSYNTHETIC PROTEIN FLIR"/>
    <property type="match status" value="1"/>
</dbReference>
<dbReference type="InterPro" id="IPR002010">
    <property type="entry name" value="T3SS_IM_R"/>
</dbReference>
<gene>
    <name evidence="11" type="primary">fliR</name>
    <name evidence="11" type="ORF">H8S17_03455</name>
</gene>
<sequence length="261" mass="29301">MVDYSFSLLTFEYFLLILVRISCFVFIAPFFGMSSTPGRMKIGLSFFVTLILYQIVPKEELAYAGIVGYSIIVIKEGITGLLIGFAANICNSIILLAGNLLDINIGFSMATEYDPQMQTQVSVSANLYNYLVLLLLVITNMHHYILHAVADSYQLIPVNGQVFQWDHLLQGMITYMINSFVIAFRIILPVFACIMILNCILGIMAKVSPQMNMFAVGMQLKVLLGLVVMFLTIGLLMNVSNFIFDEMRRTIVSMIKGMYES</sequence>
<feature type="transmembrane region" description="Helical" evidence="10">
    <location>
        <begin position="127"/>
        <end position="146"/>
    </location>
</feature>
<evidence type="ECO:0000256" key="1">
    <source>
        <dbReference type="ARBA" id="ARBA00002578"/>
    </source>
</evidence>
<evidence type="ECO:0000313" key="12">
    <source>
        <dbReference type="Proteomes" id="UP000606720"/>
    </source>
</evidence>
<dbReference type="AlphaFoldDB" id="A0A923RUI4"/>
<keyword evidence="11" id="KW-0969">Cilium</keyword>
<dbReference type="Pfam" id="PF01311">
    <property type="entry name" value="Bac_export_1"/>
    <property type="match status" value="1"/>
</dbReference>
<keyword evidence="6 10" id="KW-1133">Transmembrane helix</keyword>